<name>A0A7J5UNH2_9MICO</name>
<dbReference type="EMBL" id="WHJE01000051">
    <property type="protein sequence ID" value="KAE8763897.1"/>
    <property type="molecule type" value="Genomic_DNA"/>
</dbReference>
<proteinExistence type="predicted"/>
<gene>
    <name evidence="1" type="ORF">GB883_11880</name>
</gene>
<protein>
    <submittedName>
        <fullName evidence="1">Uncharacterized protein</fullName>
    </submittedName>
</protein>
<comment type="caution">
    <text evidence="1">The sequence shown here is derived from an EMBL/GenBank/DDBJ whole genome shotgun (WGS) entry which is preliminary data.</text>
</comment>
<keyword evidence="2" id="KW-1185">Reference proteome</keyword>
<accession>A0A7J5UNH2</accession>
<evidence type="ECO:0000313" key="2">
    <source>
        <dbReference type="Proteomes" id="UP000451860"/>
    </source>
</evidence>
<dbReference type="RefSeq" id="WP_152203242.1">
    <property type="nucleotide sequence ID" value="NZ_VUKF01000024.1"/>
</dbReference>
<dbReference type="OrthoDB" id="5149216at2"/>
<reference evidence="1 2" key="1">
    <citation type="submission" date="2019-10" db="EMBL/GenBank/DDBJ databases">
        <title>Georgenia wutianyii sp. nov. and Georgenia yuyongxinii sp. nov. isolated from plateau pika (Ochotona curzoniae) in the Qinghai-Tibet plateau of China.</title>
        <authorList>
            <person name="Tian Z."/>
        </authorList>
    </citation>
    <scope>NUCLEOTIDE SEQUENCE [LARGE SCALE GENOMIC DNA]</scope>
    <source>
        <strain evidence="1 2">DSM 21501</strain>
    </source>
</reference>
<organism evidence="1 2">
    <name type="scientific">Georgenia thermotolerans</name>
    <dbReference type="NCBI Taxonomy" id="527326"/>
    <lineage>
        <taxon>Bacteria</taxon>
        <taxon>Bacillati</taxon>
        <taxon>Actinomycetota</taxon>
        <taxon>Actinomycetes</taxon>
        <taxon>Micrococcales</taxon>
        <taxon>Bogoriellaceae</taxon>
        <taxon>Georgenia</taxon>
    </lineage>
</organism>
<dbReference type="AlphaFoldDB" id="A0A7J5UNH2"/>
<dbReference type="Proteomes" id="UP000451860">
    <property type="component" value="Unassembled WGS sequence"/>
</dbReference>
<evidence type="ECO:0000313" key="1">
    <source>
        <dbReference type="EMBL" id="KAE8763897.1"/>
    </source>
</evidence>
<sequence>MGHTAMRVVDERRDLLEVGQRLVQEFRGRRCAGAVLSEVTICRAVLVRSGVRAGLAAATEAMARCRLQRRAEADAAEELARRRAARVG</sequence>